<accession>A0A7R6TNK5</accession>
<sequence length="219" mass="24417">MEEAAQLAEARRQEIEALSQAKAQVEADKAGLTGALEEVAQLAEARRQEIEALSQSKAQVEADKAGLTGALEEAAQLAEARRQEIEALSQAKAQLEGDFHRLEEEKAALQQEKDSLANARNDIEKLTAQLQNDLRESRQTSSMSVKLQLLREADLNDLRSRFSESQLREEHQQELMARLGEKLKMISGYFSQLGYADSRAYPKDAGHMNNANHFIGKKL</sequence>
<dbReference type="Proteomes" id="UP000463961">
    <property type="component" value="Chromosome"/>
</dbReference>
<gene>
    <name evidence="2" type="ORF">ICHIAU1_19500</name>
</gene>
<dbReference type="EMBL" id="AP022345">
    <property type="protein sequence ID" value="BBU69667.1"/>
    <property type="molecule type" value="Genomic_DNA"/>
</dbReference>
<name>A0A7R6TNK5_9RHOO</name>
<keyword evidence="3" id="KW-1185">Reference proteome</keyword>
<protein>
    <submittedName>
        <fullName evidence="2">Uncharacterized protein</fullName>
    </submittedName>
</protein>
<evidence type="ECO:0000313" key="3">
    <source>
        <dbReference type="Proteomes" id="UP000463961"/>
    </source>
</evidence>
<evidence type="ECO:0000256" key="1">
    <source>
        <dbReference type="SAM" id="Coils"/>
    </source>
</evidence>
<dbReference type="RefSeq" id="WP_162071339.1">
    <property type="nucleotide sequence ID" value="NZ_AP022345.1"/>
</dbReference>
<evidence type="ECO:0000313" key="2">
    <source>
        <dbReference type="EMBL" id="BBU69667.1"/>
    </source>
</evidence>
<dbReference type="AlphaFoldDB" id="A0A7R6TNK5"/>
<proteinExistence type="predicted"/>
<keyword evidence="1" id="KW-0175">Coiled coil</keyword>
<feature type="coiled-coil region" evidence="1">
    <location>
        <begin position="1"/>
        <end position="140"/>
    </location>
</feature>
<organism evidence="2 3">
    <name type="scientific">Fluviibacter phosphoraccumulans</name>
    <dbReference type="NCBI Taxonomy" id="1751046"/>
    <lineage>
        <taxon>Bacteria</taxon>
        <taxon>Pseudomonadati</taxon>
        <taxon>Pseudomonadota</taxon>
        <taxon>Betaproteobacteria</taxon>
        <taxon>Rhodocyclales</taxon>
        <taxon>Fluviibacteraceae</taxon>
        <taxon>Fluviibacter</taxon>
    </lineage>
</organism>
<reference evidence="3" key="1">
    <citation type="submission" date="2020-01" db="EMBL/GenBank/DDBJ databases">
        <title>Phosphoaccumulans saitamaens gen. nov., sp. nov., a polyphosphate accumulating bacterium isolated from surface river water.</title>
        <authorList>
            <person name="Watanabe K."/>
            <person name="Suda W."/>
        </authorList>
    </citation>
    <scope>NUCLEOTIDE SEQUENCE [LARGE SCALE GENOMIC DNA]</scope>
    <source>
        <strain evidence="3">ICHIAU1</strain>
    </source>
</reference>